<evidence type="ECO:0000313" key="5">
    <source>
        <dbReference type="EMBL" id="WMG19290.1"/>
    </source>
</evidence>
<keyword evidence="1" id="KW-0175">Coiled coil</keyword>
<dbReference type="CDD" id="cd00254">
    <property type="entry name" value="LT-like"/>
    <property type="match status" value="1"/>
</dbReference>
<proteinExistence type="predicted"/>
<dbReference type="InterPro" id="IPR013491">
    <property type="entry name" value="Tape_meas_N"/>
</dbReference>
<sequence>MVQESVLRIKIDSRGAEKTAQRVRQELQGITTHGEYATKSMDAVSVGIRQLVGQMAGVVTIGAAISKMDAYTGMQNRLKLVTDSQVELNTAMSDTFSIAQKTRSSWENVIQVYQRFQDNAKTLNIDMAKTAELTETVSKAVAISGASTEGANAALVQFGQSLASGVFRGEEFNSVAEQAPGLLKAIATGLGVNIGQLRAMANDGKLTSDILVDALTKSKKSVDELFAKTDVTIGQSLQLLSNEVTKFTGEAGKASGVATTLASSIQILANNLDAIAGIAVVGGVALLTKTIAAQTVAIHGSITAVVARRAADTAALQSQVQLAAVEVQRTRQVTALAAQEIHLARQELNSATTRQARAAATMRLTQAEIAHSIALKQSASAVVAQTAVENALNASRSRSAMLLGLVGGPIGALTIGVAALTAGYMYLKSRTAEANAKLEEQAAVAKKAKDELLALKGLEKDNAINDMAAAFERQNAALSESSSKINMQLNAIEQLYKGNKEVVQVVQDARNGTISMTEAVQRFNELRIGKEVYEAIKANTVEFEKNAKEATNTKSKLNLFGIEVELSGRKAQTAAVGVDEDSKALGKNATAAEKAAEAQKKFKASLFDREFNAGLTKAMLVQGYNAEQINLISEYALKLQKEGKSITVEQVQYLLKINSIEEQNKKVIESRNAAEKERTKELEKQQKVLTASSKVQANAAKYNFSGLESKYGLPSGTLSAIHAIETGNTGKSNQVNSQTGATGGFQFLEGTAKQYGVEDRTDLAQSAEGAAKYMSYLLKLFKGDLEKAVRAYHAGEGNVQKGKNIGKYNNDYWQKFKGYTAGTNGFTAGDVGSKDWEKLLEEAAKMAEQQAELRKNLELNVADEVTRIRSKLADDLQEIDKAGFSPEETKRLTAEYQARADNDIAIAEYALKTKLDDYESFRKTESQLLEDSFNERKFYASRDLELTKEQRDKAVALLDEQLKQEQALMKLAYETRIFQYKEALMAEAEFVRERYRIEMLELSKIVDIEERRIAMQAKTTAFIRGNLAPVGTPVVESDKGKSNTQLLQEETGRELQAMQNRHLAAQVAAKDNAEELLRIERDYIAAKEQLHTEHNIKLADARQADFENQFSMYSSMISMTGGVFNELMGIVSEYKEENTKTYKTMFAFQKAIAIAQGIVSTELAAVQVMSDPTALTMAQKLMYAGMVRATGYASVGVIASQMFAGPGGKGYANGGFTGYGGKYEPAGIVHKWEGVLTKEEMMAIGGPQGFEGLRKSIKDGSYANGGIAGINAARDTHRVGMGAVNAINSGGSGGKAVIQPKVVINNYSSEKVETSTNQDGELMVTIGKMLDQKIDTGVDRGIQRNLRQGYPLANAIKGR</sequence>
<name>A0AAJ6IET1_ACIJO</name>
<dbReference type="Pfam" id="PF01464">
    <property type="entry name" value="SLT"/>
    <property type="match status" value="1"/>
</dbReference>
<dbReference type="NCBIfam" id="TIGR02675">
    <property type="entry name" value="tape_meas_nterm"/>
    <property type="match status" value="1"/>
</dbReference>
<evidence type="ECO:0000256" key="2">
    <source>
        <dbReference type="SAM" id="Phobius"/>
    </source>
</evidence>
<evidence type="ECO:0000259" key="3">
    <source>
        <dbReference type="Pfam" id="PF01464"/>
    </source>
</evidence>
<reference evidence="5 6" key="1">
    <citation type="submission" date="2023-04" db="EMBL/GenBank/DDBJ databases">
        <title>Acinetobacter johnsonii isolate AYTCM encoding NDM-1, OXA-58 and PER-1.</title>
        <authorList>
            <person name="Tian C."/>
            <person name="Wang S."/>
            <person name="Fan X."/>
            <person name="Xia D."/>
        </authorList>
    </citation>
    <scope>NUCLEOTIDE SEQUENCE [LARGE SCALE GENOMIC DNA]</scope>
    <source>
        <strain evidence="5 6">AYTCM</strain>
    </source>
</reference>
<organism evidence="5 6">
    <name type="scientific">Acinetobacter johnsonii</name>
    <dbReference type="NCBI Taxonomy" id="40214"/>
    <lineage>
        <taxon>Bacteria</taxon>
        <taxon>Pseudomonadati</taxon>
        <taxon>Pseudomonadota</taxon>
        <taxon>Gammaproteobacteria</taxon>
        <taxon>Moraxellales</taxon>
        <taxon>Moraxellaceae</taxon>
        <taxon>Acinetobacter</taxon>
    </lineage>
</organism>
<dbReference type="Proteomes" id="UP001244586">
    <property type="component" value="Chromosome"/>
</dbReference>
<feature type="domain" description="Tape measure protein N-terminal" evidence="4">
    <location>
        <begin position="63"/>
        <end position="252"/>
    </location>
</feature>
<keyword evidence="6" id="KW-1185">Reference proteome</keyword>
<evidence type="ECO:0000259" key="4">
    <source>
        <dbReference type="Pfam" id="PF20155"/>
    </source>
</evidence>
<evidence type="ECO:0000256" key="1">
    <source>
        <dbReference type="SAM" id="Coils"/>
    </source>
</evidence>
<dbReference type="EMBL" id="CP121776">
    <property type="protein sequence ID" value="WMG19290.1"/>
    <property type="molecule type" value="Genomic_DNA"/>
</dbReference>
<evidence type="ECO:0000313" key="6">
    <source>
        <dbReference type="Proteomes" id="UP001244586"/>
    </source>
</evidence>
<keyword evidence="2" id="KW-0812">Transmembrane</keyword>
<accession>A0AAJ6IET1</accession>
<dbReference type="Gene3D" id="1.10.530.10">
    <property type="match status" value="1"/>
</dbReference>
<dbReference type="InterPro" id="IPR008258">
    <property type="entry name" value="Transglycosylase_SLT_dom_1"/>
</dbReference>
<feature type="coiled-coil region" evidence="1">
    <location>
        <begin position="657"/>
        <end position="685"/>
    </location>
</feature>
<dbReference type="RefSeq" id="WP_308469587.1">
    <property type="nucleotide sequence ID" value="NZ_CP121776.1"/>
</dbReference>
<keyword evidence="2" id="KW-1133">Transmembrane helix</keyword>
<dbReference type="SUPFAM" id="SSF53955">
    <property type="entry name" value="Lysozyme-like"/>
    <property type="match status" value="1"/>
</dbReference>
<keyword evidence="2" id="KW-0472">Membrane</keyword>
<dbReference type="Pfam" id="PF20155">
    <property type="entry name" value="TMP_3"/>
    <property type="match status" value="1"/>
</dbReference>
<dbReference type="InterPro" id="IPR023346">
    <property type="entry name" value="Lysozyme-like_dom_sf"/>
</dbReference>
<feature type="domain" description="Transglycosylase SLT" evidence="3">
    <location>
        <begin position="708"/>
        <end position="804"/>
    </location>
</feature>
<protein>
    <submittedName>
        <fullName evidence="5">Tape measure protein</fullName>
    </submittedName>
</protein>
<feature type="transmembrane region" description="Helical" evidence="2">
    <location>
        <begin position="402"/>
        <end position="427"/>
    </location>
</feature>
<gene>
    <name evidence="5" type="ORF">QBJ73_06965</name>
</gene>